<feature type="domain" description="Rax2-like second" evidence="5">
    <location>
        <begin position="275"/>
        <end position="463"/>
    </location>
</feature>
<keyword evidence="8" id="KW-1185">Reference proteome</keyword>
<dbReference type="GeneID" id="92206593"/>
<proteinExistence type="predicted"/>
<name>A0ABP0ZHR0_9ASCO</name>
<feature type="region of interest" description="Disordered" evidence="1">
    <location>
        <begin position="73"/>
        <end position="92"/>
    </location>
</feature>
<dbReference type="Pfam" id="PF20843">
    <property type="entry name" value="Rax2_3"/>
    <property type="match status" value="1"/>
</dbReference>
<evidence type="ECO:0000313" key="7">
    <source>
        <dbReference type="EMBL" id="CAK9436875.1"/>
    </source>
</evidence>
<evidence type="ECO:0000256" key="3">
    <source>
        <dbReference type="SAM" id="SignalP"/>
    </source>
</evidence>
<evidence type="ECO:0000256" key="2">
    <source>
        <dbReference type="SAM" id="Phobius"/>
    </source>
</evidence>
<evidence type="ECO:0000313" key="8">
    <source>
        <dbReference type="Proteomes" id="UP001497383"/>
    </source>
</evidence>
<keyword evidence="2" id="KW-0812">Transmembrane</keyword>
<dbReference type="PANTHER" id="PTHR31778:SF2">
    <property type="entry name" value="BUD SITE SELECTION PROTEIN RAX2"/>
    <property type="match status" value="1"/>
</dbReference>
<reference evidence="7 8" key="1">
    <citation type="submission" date="2024-03" db="EMBL/GenBank/DDBJ databases">
        <authorList>
            <person name="Brejova B."/>
        </authorList>
    </citation>
    <scope>NUCLEOTIDE SEQUENCE [LARGE SCALE GENOMIC DNA]</scope>
    <source>
        <strain evidence="7 8">CBS 14171</strain>
    </source>
</reference>
<evidence type="ECO:0000259" key="5">
    <source>
        <dbReference type="Pfam" id="PF20842"/>
    </source>
</evidence>
<dbReference type="InterPro" id="IPR048265">
    <property type="entry name" value="Rax2-like_third"/>
</dbReference>
<keyword evidence="2" id="KW-1133">Transmembrane helix</keyword>
<feature type="signal peptide" evidence="3">
    <location>
        <begin position="1"/>
        <end position="25"/>
    </location>
</feature>
<feature type="chain" id="PRO_5046850864" description="Bud site selection protein RAX2" evidence="3">
    <location>
        <begin position="26"/>
        <end position="1372"/>
    </location>
</feature>
<dbReference type="Proteomes" id="UP001497383">
    <property type="component" value="Chromosome 2"/>
</dbReference>
<evidence type="ECO:0000256" key="1">
    <source>
        <dbReference type="SAM" id="MobiDB-lite"/>
    </source>
</evidence>
<organism evidence="7 8">
    <name type="scientific">Lodderomyces beijingensis</name>
    <dbReference type="NCBI Taxonomy" id="1775926"/>
    <lineage>
        <taxon>Eukaryota</taxon>
        <taxon>Fungi</taxon>
        <taxon>Dikarya</taxon>
        <taxon>Ascomycota</taxon>
        <taxon>Saccharomycotina</taxon>
        <taxon>Pichiomycetes</taxon>
        <taxon>Debaryomycetaceae</taxon>
        <taxon>Candida/Lodderomyces clade</taxon>
        <taxon>Lodderomyces</taxon>
    </lineage>
</organism>
<keyword evidence="2" id="KW-0472">Membrane</keyword>
<dbReference type="PANTHER" id="PTHR31778">
    <property type="entry name" value="BUD SITE SELECTION PROTEIN RAX2"/>
    <property type="match status" value="1"/>
</dbReference>
<sequence length="1372" mass="151210">MIQLISRLPLLQFLLLLTLFALCNAFEFQNVSQPQLDYSSFDNRIGFFGSFSAVSIYKHLGSSSVVSFFPATQNSNGNRKRDEDDSVSSASQKEGLYIRDEAQNASLKLADVNGQVKQLLRLSDETVVINGDFTSFNGQSVRSPIIYNISANSTTEIIPSSEDFEGRVNTIFVDGDLIYLGGNFTFNNTVGAAIYSQSSKSLNSTLFQGFGQGATINSIVKIFDNDNNNDSRDGNRGSIIFGGKFNTLGLSDLLVHNITTNNTSNHNQSNSSIVNAEQIISLRHGTFTDVNAQNPSDNSLIICPADNHQWAAIPNSGAEWRVELPDEMKGLTPTKARIYIPDSSNGVKLFRIYSYPNNGIMNLTYVDPVTHELTHCDAWCPLLSFNSLNDAIDSNIENAADLNQDDVFVDEDDGTFFKYYDPSTMTKNLGYAANFQEFAFVDQVGFDAVGITVVDWYGDQGVLAGFELYQNAITVYGNNTLNEPNCNFDMNSNSNNYAEIVSGNFNSIRNSHPGIANDYLVTYDTTAKINLYPNISYSGDYSIIMITPGCLMDDSCAQRAIVNVTVVGIDDTILSSNLIYQNNENTKFDYLFFGHMNSSDSHANRIEVSYSRSVVPEAQNPIMVVDKIVADIVSLDSYYNRNFTNNTRRTNGSDLAHIQLSGLFEYSLANFTNFDEELVHYEQDNRTLISLNNTFVGNSSINVLSGRLSNNTEISEISLYDGSGSGSILSLLGNFESNSTNLTLSNSNFISLNISSYNSTTNETAIDLPRSLKKRDTHEIQGATFNDSILKTVSVQNGQGLLFLGKFTMTNADIRDLSANNATTTSSQAQANNFVLYSNNQWFSFGNEFENVEFDQFTNTTIAGTEYYVFSSRDSIFRTWNNTGHAWSDRGFNITQAARLDGNQQIIGGNGFNVMDLYSQDQAYIQNSNLDKFGINVSSAANNNNSNSIINKSFYVNSTLSVIGGKFESNSVKNVGMIDNNNPGNNLQSLQGDLDWDPSTVIEALYVDSNGEYLFMGVNGSVAVDGENVTGLVVYDLQNSTFMSTQPAALSKNDGSPIHVNSVVLYDDGDKLLVGGDFDNAGSLSCPSLCVYDLANTRWINPQSQAESSTSISGVITDMKFYSSNQVLIAGRNLTLSNSGVFFLTYNFNNGAFGTKSSLNSLSKTVDRFVLNDRSNSNLDGRMIAMGDGYIAGYDGSKWSNIDQSFDYSNNQTVFDDMKLLDLAKSSSYRQTYFDNDKTLLIAGTFALDGYGLANMAFYNGTAWIPYVYTTSPLDSTRIGEVKSILVNDAYRFQSSNDLKNLRNYLSKGKVVGISLACALGSTALLGLLYIIPYFALLKNRKGYVQRIHESDMMQAVNPEDLIHEIDLQREK</sequence>
<evidence type="ECO:0008006" key="9">
    <source>
        <dbReference type="Google" id="ProtNLM"/>
    </source>
</evidence>
<dbReference type="InterPro" id="IPR024982">
    <property type="entry name" value="Rax2-like_C"/>
</dbReference>
<feature type="domain" description="Rax2-like third" evidence="6">
    <location>
        <begin position="475"/>
        <end position="632"/>
    </location>
</feature>
<accession>A0ABP0ZHR0</accession>
<dbReference type="InterPro" id="IPR048266">
    <property type="entry name" value="Rax2-like_second"/>
</dbReference>
<feature type="transmembrane region" description="Helical" evidence="2">
    <location>
        <begin position="1311"/>
        <end position="1337"/>
    </location>
</feature>
<dbReference type="Pfam" id="PF12768">
    <property type="entry name" value="Rax2"/>
    <property type="match status" value="1"/>
</dbReference>
<keyword evidence="3" id="KW-0732">Signal</keyword>
<dbReference type="RefSeq" id="XP_066828335.1">
    <property type="nucleotide sequence ID" value="XM_066971280.1"/>
</dbReference>
<protein>
    <recommendedName>
        <fullName evidence="9">Bud site selection protein RAX2</fullName>
    </recommendedName>
</protein>
<dbReference type="InterPro" id="IPR011043">
    <property type="entry name" value="Gal_Oxase/kelch_b-propeller"/>
</dbReference>
<evidence type="ECO:0000259" key="6">
    <source>
        <dbReference type="Pfam" id="PF20843"/>
    </source>
</evidence>
<dbReference type="SUPFAM" id="SSF50965">
    <property type="entry name" value="Galactose oxidase, central domain"/>
    <property type="match status" value="1"/>
</dbReference>
<dbReference type="Pfam" id="PF20842">
    <property type="entry name" value="Rax2_2"/>
    <property type="match status" value="1"/>
</dbReference>
<evidence type="ECO:0000259" key="4">
    <source>
        <dbReference type="Pfam" id="PF12768"/>
    </source>
</evidence>
<dbReference type="EMBL" id="OZ022406">
    <property type="protein sequence ID" value="CAK9436875.1"/>
    <property type="molecule type" value="Genomic_DNA"/>
</dbReference>
<gene>
    <name evidence="7" type="ORF">LODBEIA_P13970</name>
</gene>
<feature type="domain" description="Rax2-like C-terminal" evidence="4">
    <location>
        <begin position="1032"/>
        <end position="1297"/>
    </location>
</feature>